<feature type="compositionally biased region" description="Low complexity" evidence="1">
    <location>
        <begin position="121"/>
        <end position="132"/>
    </location>
</feature>
<feature type="compositionally biased region" description="Polar residues" evidence="1">
    <location>
        <begin position="189"/>
        <end position="205"/>
    </location>
</feature>
<feature type="compositionally biased region" description="Low complexity" evidence="1">
    <location>
        <begin position="363"/>
        <end position="383"/>
    </location>
</feature>
<evidence type="ECO:0000256" key="1">
    <source>
        <dbReference type="SAM" id="MobiDB-lite"/>
    </source>
</evidence>
<dbReference type="Proteomes" id="UP000541558">
    <property type="component" value="Unassembled WGS sequence"/>
</dbReference>
<feature type="compositionally biased region" description="Polar residues" evidence="1">
    <location>
        <begin position="133"/>
        <end position="146"/>
    </location>
</feature>
<feature type="compositionally biased region" description="Basic and acidic residues" evidence="1">
    <location>
        <begin position="252"/>
        <end position="268"/>
    </location>
</feature>
<dbReference type="EMBL" id="JAACJK010000111">
    <property type="protein sequence ID" value="KAF5332233.1"/>
    <property type="molecule type" value="Genomic_DNA"/>
</dbReference>
<name>A0A8H5FD98_9AGAR</name>
<sequence length="482" mass="51757">MRGCLKSNPSTPRIPQGPVCDVHRPAMCSRKCVSFEEGSLETVFIADEWDRTPMEPSRKLSYQDLLELKEIQRSLPRADQPADHISGRAGRQYLKGVPIGLLPLLPESSSAPNPQSPATPSPTTSPTTGNSSWMSFSPSGRQTLEPTSPPLPSFDAALHPPRSSLFPNRQQVPRQKPRFAFLPLLDTPTAGQTSPTLNSTRSRTPSPDARSDRSGPPTPSLTNASLDSSSPMSQASTCSVEPPYFQLPPPKRKPDTYHPTYPDHDADSFPRSLSSAMQNMKLAQVPQPPFPFESNKATGFGRSNPAFKPVYTIPSPPPAPSKPKKAKNVIVVNGIEIDLDGSDDEDEEPAKPSSPIRQPQPVSPLSSPTRSSSSPSSPSSITSNGLPTPPPSTSPSPTLTHRIPLPPTEPESPFVGLHAPVRFKRATPQASNSPAPGASTSPSLSTSPQRRGSFCGQQSVKQKTRGQQGYDPRSSPILVPRA</sequence>
<protein>
    <submittedName>
        <fullName evidence="2">Uncharacterized protein</fullName>
    </submittedName>
</protein>
<feature type="compositionally biased region" description="Acidic residues" evidence="1">
    <location>
        <begin position="337"/>
        <end position="348"/>
    </location>
</feature>
<keyword evidence="3" id="KW-1185">Reference proteome</keyword>
<proteinExistence type="predicted"/>
<comment type="caution">
    <text evidence="2">The sequence shown here is derived from an EMBL/GenBank/DDBJ whole genome shotgun (WGS) entry which is preliminary data.</text>
</comment>
<feature type="compositionally biased region" description="Polar residues" evidence="1">
    <location>
        <begin position="220"/>
        <end position="239"/>
    </location>
</feature>
<feature type="compositionally biased region" description="Low complexity" evidence="1">
    <location>
        <begin position="104"/>
        <end position="113"/>
    </location>
</feature>
<feature type="region of interest" description="Disordered" evidence="1">
    <location>
        <begin position="104"/>
        <end position="482"/>
    </location>
</feature>
<evidence type="ECO:0000313" key="3">
    <source>
        <dbReference type="Proteomes" id="UP000541558"/>
    </source>
</evidence>
<gene>
    <name evidence="2" type="ORF">D9611_008128</name>
</gene>
<accession>A0A8H5FD98</accession>
<evidence type="ECO:0000313" key="2">
    <source>
        <dbReference type="EMBL" id="KAF5332233.1"/>
    </source>
</evidence>
<dbReference type="OrthoDB" id="2802795at2759"/>
<reference evidence="2 3" key="1">
    <citation type="journal article" date="2020" name="ISME J.">
        <title>Uncovering the hidden diversity of litter-decomposition mechanisms in mushroom-forming fungi.</title>
        <authorList>
            <person name="Floudas D."/>
            <person name="Bentzer J."/>
            <person name="Ahren D."/>
            <person name="Johansson T."/>
            <person name="Persson P."/>
            <person name="Tunlid A."/>
        </authorList>
    </citation>
    <scope>NUCLEOTIDE SEQUENCE [LARGE SCALE GENOMIC DNA]</scope>
    <source>
        <strain evidence="2 3">CBS 175.51</strain>
    </source>
</reference>
<organism evidence="2 3">
    <name type="scientific">Ephemerocybe angulata</name>
    <dbReference type="NCBI Taxonomy" id="980116"/>
    <lineage>
        <taxon>Eukaryota</taxon>
        <taxon>Fungi</taxon>
        <taxon>Dikarya</taxon>
        <taxon>Basidiomycota</taxon>
        <taxon>Agaricomycotina</taxon>
        <taxon>Agaricomycetes</taxon>
        <taxon>Agaricomycetidae</taxon>
        <taxon>Agaricales</taxon>
        <taxon>Agaricineae</taxon>
        <taxon>Psathyrellaceae</taxon>
        <taxon>Ephemerocybe</taxon>
    </lineage>
</organism>
<feature type="compositionally biased region" description="Polar residues" evidence="1">
    <location>
        <begin position="428"/>
        <end position="467"/>
    </location>
</feature>
<dbReference type="AlphaFoldDB" id="A0A8H5FD98"/>